<proteinExistence type="predicted"/>
<dbReference type="EMBL" id="LSMT01000328">
    <property type="protein sequence ID" value="PFX20145.1"/>
    <property type="molecule type" value="Genomic_DNA"/>
</dbReference>
<dbReference type="Proteomes" id="UP000225706">
    <property type="component" value="Unassembled WGS sequence"/>
</dbReference>
<comment type="caution">
    <text evidence="2">The sequence shown here is derived from an EMBL/GenBank/DDBJ whole genome shotgun (WGS) entry which is preliminary data.</text>
</comment>
<feature type="region of interest" description="Disordered" evidence="1">
    <location>
        <begin position="381"/>
        <end position="438"/>
    </location>
</feature>
<evidence type="ECO:0000313" key="3">
    <source>
        <dbReference type="Proteomes" id="UP000225706"/>
    </source>
</evidence>
<evidence type="ECO:0000313" key="2">
    <source>
        <dbReference type="EMBL" id="PFX20145.1"/>
    </source>
</evidence>
<gene>
    <name evidence="2" type="ORF">AWC38_SpisGene15396</name>
</gene>
<feature type="region of interest" description="Disordered" evidence="1">
    <location>
        <begin position="230"/>
        <end position="253"/>
    </location>
</feature>
<reference evidence="3" key="1">
    <citation type="journal article" date="2017" name="bioRxiv">
        <title>Comparative analysis of the genomes of Stylophora pistillata and Acropora digitifera provides evidence for extensive differences between species of corals.</title>
        <authorList>
            <person name="Voolstra C.R."/>
            <person name="Li Y."/>
            <person name="Liew Y.J."/>
            <person name="Baumgarten S."/>
            <person name="Zoccola D."/>
            <person name="Flot J.-F."/>
            <person name="Tambutte S."/>
            <person name="Allemand D."/>
            <person name="Aranda M."/>
        </authorList>
    </citation>
    <scope>NUCLEOTIDE SEQUENCE [LARGE SCALE GENOMIC DNA]</scope>
</reference>
<organism evidence="2 3">
    <name type="scientific">Stylophora pistillata</name>
    <name type="common">Smooth cauliflower coral</name>
    <dbReference type="NCBI Taxonomy" id="50429"/>
    <lineage>
        <taxon>Eukaryota</taxon>
        <taxon>Metazoa</taxon>
        <taxon>Cnidaria</taxon>
        <taxon>Anthozoa</taxon>
        <taxon>Hexacorallia</taxon>
        <taxon>Scleractinia</taxon>
        <taxon>Astrocoeniina</taxon>
        <taxon>Pocilloporidae</taxon>
        <taxon>Stylophora</taxon>
    </lineage>
</organism>
<evidence type="ECO:0000256" key="1">
    <source>
        <dbReference type="SAM" id="MobiDB-lite"/>
    </source>
</evidence>
<accession>A0A2B4RV67</accession>
<dbReference type="OrthoDB" id="5968285at2759"/>
<sequence>MSDEDLDLFSGRFVAEVRKEDFKKGMTKLKQRGKAAKVLLLPLLRRKLKSVISNGNSRETYMIIFGAAAGHSNCCTKTAYARRKESSLEVNPEDSLGRVSQVDCGHSKALSRSSFSSSSSKRRRDAKIRASIASLQAKQLAENELRETVKYVNRNFKKKWLKENWNGNLNVEKENSTYYVGNEKISVLSAQNQAEVAHLEHEILGQEFNEGKASNDEIFKVSKSSPSLKHYVVPSPKATSEVERKDSPSTEVKPGITKEHVFREFKGDVYTMSSLDRKVVSYEYSPLRVISKPLPVKNIEFHVAHNNSSIWALLRDWSSPGYVTTFQPKLGSFDNSNTAALSATTSVTWSSCRGPAGEVLPTISSLMGDSSLVLASTPSGSCHDNLTQTPHKSNFTAPSNHSQPSYVTQWAPASRSTSTPYLGGPSRNDSHTLQVEEP</sequence>
<name>A0A2B4RV67_STYPI</name>
<dbReference type="AlphaFoldDB" id="A0A2B4RV67"/>
<protein>
    <submittedName>
        <fullName evidence="2">Uncharacterized protein</fullName>
    </submittedName>
</protein>
<feature type="compositionally biased region" description="Polar residues" evidence="1">
    <location>
        <begin position="381"/>
        <end position="408"/>
    </location>
</feature>
<keyword evidence="3" id="KW-1185">Reference proteome</keyword>